<dbReference type="EMBL" id="JAACJO010000009">
    <property type="protein sequence ID" value="KAF5354120.1"/>
    <property type="molecule type" value="Genomic_DNA"/>
</dbReference>
<feature type="transmembrane region" description="Helical" evidence="1">
    <location>
        <begin position="172"/>
        <end position="193"/>
    </location>
</feature>
<sequence>MPVGEWQCDLVTPFRAWPMFFGTALDLLLLGILTTQIYVYYLGFPGDRISIKLTIAIIYMVGLAQTAFAVLDIYRMSLCSHPGRKMLHTESTSMVHWWFSISLSSAIVAVFVQFFYAYRIKTLSGILWLPIFIVVLSLGQLAGGVLSALCYGIESILPLFFRNPVCHSASTIWGSLNVACDVTISVSMSVLLLKQRKGIFKGRTYAKVTKIIQLIIETGTVATITVFCYALLRELNLTPHFGIFFPAPGLAIGKIYSNSMLALLNNRMEIVGGRPEFRADSMVEDSLRFAQTEHRQESTITFRRGFAAEGRGTLISDLTAGLRTQS</sequence>
<accession>A0A8H5D5Y4</accession>
<feature type="transmembrane region" description="Helical" evidence="1">
    <location>
        <begin position="244"/>
        <end position="264"/>
    </location>
</feature>
<evidence type="ECO:0000313" key="3">
    <source>
        <dbReference type="EMBL" id="KAF5354120.1"/>
    </source>
</evidence>
<comment type="caution">
    <text evidence="3">The sequence shown here is derived from an EMBL/GenBank/DDBJ whole genome shotgun (WGS) entry which is preliminary data.</text>
</comment>
<organism evidence="3 4">
    <name type="scientific">Leucocoprinus leucothites</name>
    <dbReference type="NCBI Taxonomy" id="201217"/>
    <lineage>
        <taxon>Eukaryota</taxon>
        <taxon>Fungi</taxon>
        <taxon>Dikarya</taxon>
        <taxon>Basidiomycota</taxon>
        <taxon>Agaricomycotina</taxon>
        <taxon>Agaricomycetes</taxon>
        <taxon>Agaricomycetidae</taxon>
        <taxon>Agaricales</taxon>
        <taxon>Agaricineae</taxon>
        <taxon>Agaricaceae</taxon>
        <taxon>Leucocoprinus</taxon>
    </lineage>
</organism>
<evidence type="ECO:0000313" key="4">
    <source>
        <dbReference type="Proteomes" id="UP000559027"/>
    </source>
</evidence>
<feature type="transmembrane region" description="Helical" evidence="1">
    <location>
        <begin position="20"/>
        <end position="41"/>
    </location>
</feature>
<gene>
    <name evidence="3" type="ORF">D9756_006885</name>
</gene>
<evidence type="ECO:0000259" key="2">
    <source>
        <dbReference type="Pfam" id="PF20152"/>
    </source>
</evidence>
<protein>
    <recommendedName>
        <fullName evidence="2">DUF6534 domain-containing protein</fullName>
    </recommendedName>
</protein>
<keyword evidence="1" id="KW-0812">Transmembrane</keyword>
<keyword evidence="1" id="KW-1133">Transmembrane helix</keyword>
<proteinExistence type="predicted"/>
<keyword evidence="1" id="KW-0472">Membrane</keyword>
<feature type="transmembrane region" description="Helical" evidence="1">
    <location>
        <begin position="214"/>
        <end position="232"/>
    </location>
</feature>
<feature type="domain" description="DUF6534" evidence="2">
    <location>
        <begin position="178"/>
        <end position="268"/>
    </location>
</feature>
<evidence type="ECO:0000256" key="1">
    <source>
        <dbReference type="SAM" id="Phobius"/>
    </source>
</evidence>
<reference evidence="3 4" key="1">
    <citation type="journal article" date="2020" name="ISME J.">
        <title>Uncovering the hidden diversity of litter-decomposition mechanisms in mushroom-forming fungi.</title>
        <authorList>
            <person name="Floudas D."/>
            <person name="Bentzer J."/>
            <person name="Ahren D."/>
            <person name="Johansson T."/>
            <person name="Persson P."/>
            <person name="Tunlid A."/>
        </authorList>
    </citation>
    <scope>NUCLEOTIDE SEQUENCE [LARGE SCALE GENOMIC DNA]</scope>
    <source>
        <strain evidence="3 4">CBS 146.42</strain>
    </source>
</reference>
<name>A0A8H5D5Y4_9AGAR</name>
<feature type="transmembrane region" description="Helical" evidence="1">
    <location>
        <begin position="94"/>
        <end position="118"/>
    </location>
</feature>
<keyword evidence="4" id="KW-1185">Reference proteome</keyword>
<feature type="transmembrane region" description="Helical" evidence="1">
    <location>
        <begin position="53"/>
        <end position="74"/>
    </location>
</feature>
<dbReference type="PANTHER" id="PTHR40465">
    <property type="entry name" value="CHROMOSOME 1, WHOLE GENOME SHOTGUN SEQUENCE"/>
    <property type="match status" value="1"/>
</dbReference>
<dbReference type="AlphaFoldDB" id="A0A8H5D5Y4"/>
<feature type="transmembrane region" description="Helical" evidence="1">
    <location>
        <begin position="125"/>
        <end position="152"/>
    </location>
</feature>
<dbReference type="InterPro" id="IPR045339">
    <property type="entry name" value="DUF6534"/>
</dbReference>
<dbReference type="Proteomes" id="UP000559027">
    <property type="component" value="Unassembled WGS sequence"/>
</dbReference>
<dbReference type="Pfam" id="PF20152">
    <property type="entry name" value="DUF6534"/>
    <property type="match status" value="1"/>
</dbReference>
<dbReference type="PANTHER" id="PTHR40465:SF1">
    <property type="entry name" value="DUF6534 DOMAIN-CONTAINING PROTEIN"/>
    <property type="match status" value="1"/>
</dbReference>
<dbReference type="OrthoDB" id="2953893at2759"/>